<reference evidence="2 3" key="1">
    <citation type="submission" date="2017-09" db="EMBL/GenBank/DDBJ databases">
        <title>Depth-based differentiation of microbial function through sediment-hosted aquifers and enrichment of novel symbionts in the deep terrestrial subsurface.</title>
        <authorList>
            <person name="Probst A.J."/>
            <person name="Ladd B."/>
            <person name="Jarett J.K."/>
            <person name="Geller-Mcgrath D.E."/>
            <person name="Sieber C.M."/>
            <person name="Emerson J.B."/>
            <person name="Anantharaman K."/>
            <person name="Thomas B.C."/>
            <person name="Malmstrom R."/>
            <person name="Stieglmeier M."/>
            <person name="Klingl A."/>
            <person name="Woyke T."/>
            <person name="Ryan C.M."/>
            <person name="Banfield J.F."/>
        </authorList>
    </citation>
    <scope>NUCLEOTIDE SEQUENCE [LARGE SCALE GENOMIC DNA]</scope>
    <source>
        <strain evidence="2">CG22_combo_CG10-13_8_21_14_all_43_12</strain>
    </source>
</reference>
<evidence type="ECO:0000313" key="2">
    <source>
        <dbReference type="EMBL" id="PIP85230.1"/>
    </source>
</evidence>
<protein>
    <recommendedName>
        <fullName evidence="1">KANL3/Tex30 alpha/beta hydrolase-like domain-containing protein</fullName>
    </recommendedName>
</protein>
<dbReference type="EMBL" id="PCTR01000145">
    <property type="protein sequence ID" value="PIP85230.1"/>
    <property type="molecule type" value="Genomic_DNA"/>
</dbReference>
<sequence length="381" mass="42782">MDLNVEYFDGGDKEALDVILRGSSQGMETSESVQKIFKAAKDLGRSVAMFNSPFIDRGEKHREDQSRDEEIETLKSILDKCESGEYKKIRLIGKSLGGIVAAEYLTGLSKKDQEKYELVILGFIPGATKVNNIVSKIIIFQGEKDRYGDVEAVRKEVGAVTENITIYGISGADCSFNDPVTGEAKYFDKVLELLFINQKLEKELPQKGRKRVVRIEPVIQKFNYDCGGAAVSNLLLMLGKGDVLKTELYQRLEVDPVNGTRIKNIKKLLDEEGVEYFEASGAGITELEAVLAVGYVCLVCYQAWGTEDEMDTLESGHYSVVFDVDETNVWFIDPSVLKEDEVGEGIGVIFRSREDFDKRWRDKGVEGEIYDHWMLAVKVPY</sequence>
<accession>A0A2H0DUJ2</accession>
<dbReference type="Gene3D" id="3.90.70.10">
    <property type="entry name" value="Cysteine proteinases"/>
    <property type="match status" value="1"/>
</dbReference>
<evidence type="ECO:0000313" key="3">
    <source>
        <dbReference type="Proteomes" id="UP000231136"/>
    </source>
</evidence>
<dbReference type="AlphaFoldDB" id="A0A2H0DUJ2"/>
<organism evidence="2 3">
    <name type="scientific">Candidatus Collierbacteria bacterium CG22_combo_CG10-13_8_21_14_all_43_12</name>
    <dbReference type="NCBI Taxonomy" id="1974537"/>
    <lineage>
        <taxon>Bacteria</taxon>
        <taxon>Candidatus Collieribacteriota</taxon>
    </lineage>
</organism>
<dbReference type="InterPro" id="IPR046879">
    <property type="entry name" value="KANL3/Tex30_Abhydrolase"/>
</dbReference>
<dbReference type="Gene3D" id="3.40.50.1820">
    <property type="entry name" value="alpha/beta hydrolase"/>
    <property type="match status" value="1"/>
</dbReference>
<evidence type="ECO:0000259" key="1">
    <source>
        <dbReference type="Pfam" id="PF20408"/>
    </source>
</evidence>
<proteinExistence type="predicted"/>
<feature type="domain" description="KANL3/Tex30 alpha/beta hydrolase-like" evidence="1">
    <location>
        <begin position="24"/>
        <end position="180"/>
    </location>
</feature>
<gene>
    <name evidence="2" type="ORF">COW83_05320</name>
</gene>
<dbReference type="InterPro" id="IPR029058">
    <property type="entry name" value="AB_hydrolase_fold"/>
</dbReference>
<comment type="caution">
    <text evidence="2">The sequence shown here is derived from an EMBL/GenBank/DDBJ whole genome shotgun (WGS) entry which is preliminary data.</text>
</comment>
<dbReference type="Proteomes" id="UP000231136">
    <property type="component" value="Unassembled WGS sequence"/>
</dbReference>
<dbReference type="SUPFAM" id="SSF53474">
    <property type="entry name" value="alpha/beta-Hydrolases"/>
    <property type="match status" value="1"/>
</dbReference>
<name>A0A2H0DUJ2_9BACT</name>
<dbReference type="Pfam" id="PF20408">
    <property type="entry name" value="Abhydrolase_11"/>
    <property type="match status" value="1"/>
</dbReference>